<dbReference type="InterPro" id="IPR051605">
    <property type="entry name" value="CstA"/>
</dbReference>
<evidence type="ECO:0000256" key="6">
    <source>
        <dbReference type="ARBA" id="ARBA00023136"/>
    </source>
</evidence>
<sequence>MSGLAIIIVSIAVLGGGYLFYGRWLVKKWGIDPDAKTPAYVHEDGQDYVPAPRGIVFSHQFSTIAGAGPVTGPIIAAMFGWLPALLWILVGGVFFGAVQDFGALYASVKNEGKSIGLIIEQYIGKTGKRLFLTFCWIFSLLVIAAFGDMVASTFNAFSVAGQVSRPSAAAGSISLFYILGAVLFGLFMKYVKPNQGVLFLVGLALFFAMMAAGMALPVYLDKAQWRLVVFAYIFFAAVVPMWILMQPRDYLSSFLLISMILGAVVGIFMTNPSMNLPAFTSFNVKGTMLFPMLFVTIACGAISGFHSLVSSGTSSKQVKNEKDMLGIGYGAMIVESLLAVAAIVVAGAAATNGKLPGGTPFQIFSAGVAGFFMKFGMSEYVATCSMTMCVSALCLTTLDSVARIGRMSMQELLYDEDGKAHTPVTKFLTDKYVSTIITLIFGFALSLGGYNNIWALFGSANQLLGALVLIALAVFLKTTGRQGWMLYIPMSMMLVVTMTALVMAVVNIFRKIGAGQFVFLTDGLQLIVAVLLMSLAVMVAFHCLQKLFGKEPSKTTPSVAEKAT</sequence>
<dbReference type="OrthoDB" id="9761224at2"/>
<comment type="caution">
    <text evidence="9">The sequence shown here is derived from an EMBL/GenBank/DDBJ whole genome shotgun (WGS) entry which is preliminary data.</text>
</comment>
<reference evidence="9 10" key="1">
    <citation type="submission" date="2019-09" db="EMBL/GenBank/DDBJ databases">
        <title>Genome sequence of Clostridium sp. EA1.</title>
        <authorList>
            <person name="Poehlein A."/>
            <person name="Bengelsdorf F.R."/>
            <person name="Daniel R."/>
        </authorList>
    </citation>
    <scope>NUCLEOTIDE SEQUENCE [LARGE SCALE GENOMIC DNA]</scope>
    <source>
        <strain evidence="9 10">EA1</strain>
    </source>
</reference>
<feature type="transmembrane region" description="Helical" evidence="7">
    <location>
        <begin position="456"/>
        <end position="476"/>
    </location>
</feature>
<feature type="transmembrane region" description="Helical" evidence="7">
    <location>
        <begin position="6"/>
        <end position="26"/>
    </location>
</feature>
<keyword evidence="6 7" id="KW-0472">Membrane</keyword>
<feature type="transmembrane region" description="Helical" evidence="7">
    <location>
        <begin position="167"/>
        <end position="188"/>
    </location>
</feature>
<evidence type="ECO:0000256" key="2">
    <source>
        <dbReference type="ARBA" id="ARBA00007755"/>
    </source>
</evidence>
<dbReference type="PANTHER" id="PTHR30252">
    <property type="entry name" value="INNER MEMBRANE PEPTIDE TRANSPORTER"/>
    <property type="match status" value="1"/>
</dbReference>
<dbReference type="PANTHER" id="PTHR30252:SF0">
    <property type="entry name" value="PEPTIDE TRANSPORTER CSTA"/>
    <property type="match status" value="1"/>
</dbReference>
<evidence type="ECO:0000256" key="5">
    <source>
        <dbReference type="ARBA" id="ARBA00022989"/>
    </source>
</evidence>
<dbReference type="GO" id="GO:0005886">
    <property type="term" value="C:plasma membrane"/>
    <property type="evidence" value="ECO:0007669"/>
    <property type="project" value="UniProtKB-SubCell"/>
</dbReference>
<evidence type="ECO:0000256" key="3">
    <source>
        <dbReference type="ARBA" id="ARBA00022475"/>
    </source>
</evidence>
<keyword evidence="3" id="KW-1003">Cell membrane</keyword>
<comment type="similarity">
    <text evidence="2">Belongs to the peptide transporter carbon starvation (CstA) (TC 2.A.114) family.</text>
</comment>
<dbReference type="Proteomes" id="UP000469440">
    <property type="component" value="Unassembled WGS sequence"/>
</dbReference>
<feature type="transmembrane region" description="Helical" evidence="7">
    <location>
        <begin position="488"/>
        <end position="509"/>
    </location>
</feature>
<feature type="transmembrane region" description="Helical" evidence="7">
    <location>
        <begin position="197"/>
        <end position="219"/>
    </location>
</feature>
<feature type="domain" description="CstA N-terminal" evidence="8">
    <location>
        <begin position="359"/>
        <end position="500"/>
    </location>
</feature>
<feature type="transmembrane region" description="Helical" evidence="7">
    <location>
        <begin position="329"/>
        <end position="350"/>
    </location>
</feature>
<accession>A0A6N8I3Q5</accession>
<dbReference type="GO" id="GO:0009267">
    <property type="term" value="P:cellular response to starvation"/>
    <property type="evidence" value="ECO:0007669"/>
    <property type="project" value="InterPro"/>
</dbReference>
<keyword evidence="4 7" id="KW-0812">Transmembrane</keyword>
<feature type="transmembrane region" description="Helical" evidence="7">
    <location>
        <begin position="289"/>
        <end position="309"/>
    </location>
</feature>
<dbReference type="AlphaFoldDB" id="A0A6N8I3Q5"/>
<dbReference type="Pfam" id="PF02554">
    <property type="entry name" value="CstA"/>
    <property type="match status" value="2"/>
</dbReference>
<feature type="transmembrane region" description="Helical" evidence="7">
    <location>
        <begin position="61"/>
        <end position="79"/>
    </location>
</feature>
<dbReference type="RefSeq" id="WP_156991286.1">
    <property type="nucleotide sequence ID" value="NZ_VWXL01000100.1"/>
</dbReference>
<protein>
    <submittedName>
        <fullName evidence="9">Carbon starvation protein CstA</fullName>
    </submittedName>
</protein>
<evidence type="ECO:0000256" key="7">
    <source>
        <dbReference type="SAM" id="Phobius"/>
    </source>
</evidence>
<comment type="subcellular location">
    <subcellularLocation>
        <location evidence="1">Cell membrane</location>
        <topology evidence="1">Multi-pass membrane protein</topology>
    </subcellularLocation>
</comment>
<evidence type="ECO:0000256" key="1">
    <source>
        <dbReference type="ARBA" id="ARBA00004651"/>
    </source>
</evidence>
<feature type="transmembrane region" description="Helical" evidence="7">
    <location>
        <begin position="129"/>
        <end position="147"/>
    </location>
</feature>
<name>A0A6N8I3Q5_9FIRM</name>
<feature type="transmembrane region" description="Helical" evidence="7">
    <location>
        <begin position="85"/>
        <end position="108"/>
    </location>
</feature>
<organism evidence="9 10">
    <name type="scientific">Caproicibacter fermentans</name>
    <dbReference type="NCBI Taxonomy" id="2576756"/>
    <lineage>
        <taxon>Bacteria</taxon>
        <taxon>Bacillati</taxon>
        <taxon>Bacillota</taxon>
        <taxon>Clostridia</taxon>
        <taxon>Eubacteriales</taxon>
        <taxon>Acutalibacteraceae</taxon>
        <taxon>Caproicibacter</taxon>
    </lineage>
</organism>
<dbReference type="InterPro" id="IPR003706">
    <property type="entry name" value="CstA_N"/>
</dbReference>
<feature type="transmembrane region" description="Helical" evidence="7">
    <location>
        <begin position="250"/>
        <end position="269"/>
    </location>
</feature>
<keyword evidence="10" id="KW-1185">Reference proteome</keyword>
<evidence type="ECO:0000256" key="4">
    <source>
        <dbReference type="ARBA" id="ARBA00022692"/>
    </source>
</evidence>
<keyword evidence="5 7" id="KW-1133">Transmembrane helix</keyword>
<gene>
    <name evidence="9" type="ORF">CAFE_34040</name>
</gene>
<feature type="domain" description="CstA N-terminal" evidence="8">
    <location>
        <begin position="3"/>
        <end position="348"/>
    </location>
</feature>
<evidence type="ECO:0000313" key="10">
    <source>
        <dbReference type="Proteomes" id="UP000469440"/>
    </source>
</evidence>
<feature type="transmembrane region" description="Helical" evidence="7">
    <location>
        <begin position="225"/>
        <end position="243"/>
    </location>
</feature>
<evidence type="ECO:0000313" key="9">
    <source>
        <dbReference type="EMBL" id="MVB12662.1"/>
    </source>
</evidence>
<proteinExistence type="inferred from homology"/>
<dbReference type="EMBL" id="VWXL01000100">
    <property type="protein sequence ID" value="MVB12662.1"/>
    <property type="molecule type" value="Genomic_DNA"/>
</dbReference>
<feature type="transmembrane region" description="Helical" evidence="7">
    <location>
        <begin position="432"/>
        <end position="450"/>
    </location>
</feature>
<feature type="transmembrane region" description="Helical" evidence="7">
    <location>
        <begin position="524"/>
        <end position="544"/>
    </location>
</feature>
<evidence type="ECO:0000259" key="8">
    <source>
        <dbReference type="Pfam" id="PF02554"/>
    </source>
</evidence>